<dbReference type="RefSeq" id="WP_210027386.1">
    <property type="nucleotide sequence ID" value="NZ_JAGINU010000001.1"/>
</dbReference>
<name>A0ABS4VTM1_9PSEU</name>
<dbReference type="Pfam" id="PF01593">
    <property type="entry name" value="Amino_oxidase"/>
    <property type="match status" value="1"/>
</dbReference>
<dbReference type="EMBL" id="JAGINU010000001">
    <property type="protein sequence ID" value="MBP2367267.1"/>
    <property type="molecule type" value="Genomic_DNA"/>
</dbReference>
<dbReference type="Proteomes" id="UP001519295">
    <property type="component" value="Unassembled WGS sequence"/>
</dbReference>
<dbReference type="SUPFAM" id="SSF51905">
    <property type="entry name" value="FAD/NAD(P)-binding domain"/>
    <property type="match status" value="1"/>
</dbReference>
<comment type="caution">
    <text evidence="2">The sequence shown here is derived from an EMBL/GenBank/DDBJ whole genome shotgun (WGS) entry which is preliminary data.</text>
</comment>
<sequence length="454" mass="50596">MRYDVVVVGAGVAGLVTALTLVEQGKRVALVEKHGYLGGRAMEHRYRGHQIGLGSHLVEDPGDSLTRVCELVGITVTHSDRSDSMPFWDRDRWRPIQELYSGSAKQGLKRCIQALTETDYADLDKLDHLPLREWMAQYTSDEGVYTVWEAISILEQITDKWYDHSASENLYVRKMHYERKRTAGYSFWPMGGWEKLWKEMAAAFTARGGELLLSTTVRRVLVDDGAVTGVELRGAAGAPGDVLEADAVVVNAPVWNVPNLFEDGVLPHNLLQRIRMLAGNRNRACWIGYWIAAKEPVIAMSEREMASFQATPRTGLGGFTLNFTGYDPDVSPPGEYLTCVGAAFDATQHYGDKAWLDRKFHEFWLDIEDMMPQAKGALWTKKHLVTTYGVINKPGLVGAVRPDTRVREIDGLFLTGDTVRSRGIGIDKAARTGITAAEAVLGDRLPFFADTVRY</sequence>
<gene>
    <name evidence="2" type="ORF">JOF36_002963</name>
</gene>
<evidence type="ECO:0000313" key="3">
    <source>
        <dbReference type="Proteomes" id="UP001519295"/>
    </source>
</evidence>
<feature type="domain" description="Amine oxidase" evidence="1">
    <location>
        <begin position="12"/>
        <end position="441"/>
    </location>
</feature>
<dbReference type="Gene3D" id="3.90.660.50">
    <property type="match status" value="1"/>
</dbReference>
<dbReference type="PANTHER" id="PTHR43734">
    <property type="entry name" value="PHYTOENE DESATURASE"/>
    <property type="match status" value="1"/>
</dbReference>
<evidence type="ECO:0000313" key="2">
    <source>
        <dbReference type="EMBL" id="MBP2367267.1"/>
    </source>
</evidence>
<dbReference type="PANTHER" id="PTHR43734:SF4">
    <property type="entry name" value="AMINE OXIDASE DOMAIN-CONTAINING PROTEIN"/>
    <property type="match status" value="1"/>
</dbReference>
<organism evidence="2 3">
    <name type="scientific">Pseudonocardia parietis</name>
    <dbReference type="NCBI Taxonomy" id="570936"/>
    <lineage>
        <taxon>Bacteria</taxon>
        <taxon>Bacillati</taxon>
        <taxon>Actinomycetota</taxon>
        <taxon>Actinomycetes</taxon>
        <taxon>Pseudonocardiales</taxon>
        <taxon>Pseudonocardiaceae</taxon>
        <taxon>Pseudonocardia</taxon>
    </lineage>
</organism>
<proteinExistence type="predicted"/>
<dbReference type="InterPro" id="IPR002937">
    <property type="entry name" value="Amino_oxidase"/>
</dbReference>
<protein>
    <submittedName>
        <fullName evidence="2">Glycine/D-amino acid oxidase-like deaminating enzyme</fullName>
    </submittedName>
</protein>
<evidence type="ECO:0000259" key="1">
    <source>
        <dbReference type="Pfam" id="PF01593"/>
    </source>
</evidence>
<reference evidence="2 3" key="1">
    <citation type="submission" date="2021-03" db="EMBL/GenBank/DDBJ databases">
        <title>Sequencing the genomes of 1000 actinobacteria strains.</title>
        <authorList>
            <person name="Klenk H.-P."/>
        </authorList>
    </citation>
    <scope>NUCLEOTIDE SEQUENCE [LARGE SCALE GENOMIC DNA]</scope>
    <source>
        <strain evidence="2 3">DSM 45256</strain>
    </source>
</reference>
<dbReference type="Gene3D" id="3.50.50.60">
    <property type="entry name" value="FAD/NAD(P)-binding domain"/>
    <property type="match status" value="1"/>
</dbReference>
<dbReference type="InterPro" id="IPR036188">
    <property type="entry name" value="FAD/NAD-bd_sf"/>
</dbReference>
<keyword evidence="3" id="KW-1185">Reference proteome</keyword>
<accession>A0ABS4VTM1</accession>